<dbReference type="RefSeq" id="WP_378234907.1">
    <property type="nucleotide sequence ID" value="NZ_BAABHT010000020.1"/>
</dbReference>
<gene>
    <name evidence="3" type="ORF">SAMN05421731_101819</name>
</gene>
<proteinExistence type="predicted"/>
<feature type="chain" id="PRO_5012534589" description="Lipoprotein-attachment site-containing protein" evidence="2">
    <location>
        <begin position="22"/>
        <end position="68"/>
    </location>
</feature>
<dbReference type="EMBL" id="OANT01000001">
    <property type="protein sequence ID" value="SNX43775.1"/>
    <property type="molecule type" value="Genomic_DNA"/>
</dbReference>
<reference evidence="4" key="1">
    <citation type="submission" date="2016-09" db="EMBL/GenBank/DDBJ databases">
        <authorList>
            <person name="Varghese N."/>
            <person name="Submissions S."/>
        </authorList>
    </citation>
    <scope>NUCLEOTIDE SEQUENCE [LARGE SCALE GENOMIC DNA]</scope>
    <source>
        <strain evidence="4">ANC 4466</strain>
    </source>
</reference>
<organism evidence="3 4">
    <name type="scientific">Acinetobacter puyangensis</name>
    <dbReference type="NCBI Taxonomy" id="1096779"/>
    <lineage>
        <taxon>Bacteria</taxon>
        <taxon>Pseudomonadati</taxon>
        <taxon>Pseudomonadota</taxon>
        <taxon>Gammaproteobacteria</taxon>
        <taxon>Moraxellales</taxon>
        <taxon>Moraxellaceae</taxon>
        <taxon>Acinetobacter</taxon>
    </lineage>
</organism>
<keyword evidence="2" id="KW-0732">Signal</keyword>
<evidence type="ECO:0000313" key="3">
    <source>
        <dbReference type="EMBL" id="SNX43775.1"/>
    </source>
</evidence>
<feature type="signal peptide" evidence="2">
    <location>
        <begin position="1"/>
        <end position="21"/>
    </location>
</feature>
<sequence length="68" mass="7438">MRTLCLIGLCLSSLCGLVACGQSGALMLPSDPNYDKRSEYLLYKKDKQTVQETQSSSQPSDQDLGSHQ</sequence>
<evidence type="ECO:0000256" key="1">
    <source>
        <dbReference type="SAM" id="MobiDB-lite"/>
    </source>
</evidence>
<protein>
    <recommendedName>
        <fullName evidence="5">Lipoprotein-attachment site-containing protein</fullName>
    </recommendedName>
</protein>
<feature type="region of interest" description="Disordered" evidence="1">
    <location>
        <begin position="47"/>
        <end position="68"/>
    </location>
</feature>
<evidence type="ECO:0008006" key="5">
    <source>
        <dbReference type="Google" id="ProtNLM"/>
    </source>
</evidence>
<evidence type="ECO:0000313" key="4">
    <source>
        <dbReference type="Proteomes" id="UP000219042"/>
    </source>
</evidence>
<evidence type="ECO:0000256" key="2">
    <source>
        <dbReference type="SAM" id="SignalP"/>
    </source>
</evidence>
<dbReference type="AlphaFoldDB" id="A0A240E7A1"/>
<keyword evidence="4" id="KW-1185">Reference proteome</keyword>
<accession>A0A240E7A1</accession>
<dbReference type="Proteomes" id="UP000219042">
    <property type="component" value="Unassembled WGS sequence"/>
</dbReference>
<feature type="compositionally biased region" description="Polar residues" evidence="1">
    <location>
        <begin position="50"/>
        <end position="68"/>
    </location>
</feature>
<dbReference type="PROSITE" id="PS51257">
    <property type="entry name" value="PROKAR_LIPOPROTEIN"/>
    <property type="match status" value="1"/>
</dbReference>
<name>A0A240E7A1_9GAMM</name>